<dbReference type="KEGG" id="msw:MSSIT_0141"/>
<keyword evidence="2" id="KW-0812">Transmembrane</keyword>
<dbReference type="AlphaFoldDB" id="A0A0E3P0T5"/>
<keyword evidence="2" id="KW-0472">Membrane</keyword>
<accession>A0A0E3P0T5</accession>
<feature type="transmembrane region" description="Helical" evidence="2">
    <location>
        <begin position="31"/>
        <end position="51"/>
    </location>
</feature>
<dbReference type="Proteomes" id="UP000033111">
    <property type="component" value="Chromosome"/>
</dbReference>
<gene>
    <name evidence="3" type="ORF">MSSIT_0141</name>
</gene>
<feature type="region of interest" description="Disordered" evidence="1">
    <location>
        <begin position="183"/>
        <end position="204"/>
    </location>
</feature>
<keyword evidence="2" id="KW-1133">Transmembrane helix</keyword>
<evidence type="ECO:0000313" key="3">
    <source>
        <dbReference type="EMBL" id="AKB26860.1"/>
    </source>
</evidence>
<sequence>MTFAVTFAPHFMPLMLHSFMLVMTLRVHLSVLIMGLSYLFLVPCLPFLMVLMQHISSRFMPVIFVQLVGIFGHFHSRVMFFIVRRLFIYLNGRTCSVNPSVFSLHIPRYPLILILLNIITLNIFENKGIKRPTSDRTDLKKLRIVKENKIRERKNGKKKKKTSVTLFTLNTPMHDVYQKIEHNEANGPDEDGRPESHICRNVTN</sequence>
<reference evidence="3 4" key="1">
    <citation type="submission" date="2014-07" db="EMBL/GenBank/DDBJ databases">
        <title>Methanogenic archaea and the global carbon cycle.</title>
        <authorList>
            <person name="Henriksen J.R."/>
            <person name="Luke J."/>
            <person name="Reinhart S."/>
            <person name="Benedict M.N."/>
            <person name="Youngblut N.D."/>
            <person name="Metcalf M.E."/>
            <person name="Whitaker R.J."/>
            <person name="Metcalf W.W."/>
        </authorList>
    </citation>
    <scope>NUCLEOTIDE SEQUENCE [LARGE SCALE GENOMIC DNA]</scope>
    <source>
        <strain evidence="3 4">T4/M</strain>
    </source>
</reference>
<feature type="transmembrane region" description="Helical" evidence="2">
    <location>
        <begin position="106"/>
        <end position="124"/>
    </location>
</feature>
<feature type="compositionally biased region" description="Basic and acidic residues" evidence="1">
    <location>
        <begin position="183"/>
        <end position="198"/>
    </location>
</feature>
<keyword evidence="4" id="KW-1185">Reference proteome</keyword>
<name>A0A0E3P0T5_9EURY</name>
<evidence type="ECO:0000313" key="4">
    <source>
        <dbReference type="Proteomes" id="UP000033111"/>
    </source>
</evidence>
<dbReference type="EMBL" id="CP009506">
    <property type="protein sequence ID" value="AKB26860.1"/>
    <property type="molecule type" value="Genomic_DNA"/>
</dbReference>
<evidence type="ECO:0000256" key="1">
    <source>
        <dbReference type="SAM" id="MobiDB-lite"/>
    </source>
</evidence>
<evidence type="ECO:0000256" key="2">
    <source>
        <dbReference type="SAM" id="Phobius"/>
    </source>
</evidence>
<protein>
    <submittedName>
        <fullName evidence="3">Uncharacterized protein</fullName>
    </submittedName>
</protein>
<proteinExistence type="predicted"/>
<dbReference type="HOGENOM" id="CLU_1458219_0_0_2"/>
<organism evidence="3 4">
    <name type="scientific">Methanosarcina siciliae T4/M</name>
    <dbReference type="NCBI Taxonomy" id="1434120"/>
    <lineage>
        <taxon>Archaea</taxon>
        <taxon>Methanobacteriati</taxon>
        <taxon>Methanobacteriota</taxon>
        <taxon>Stenosarchaea group</taxon>
        <taxon>Methanomicrobia</taxon>
        <taxon>Methanosarcinales</taxon>
        <taxon>Methanosarcinaceae</taxon>
        <taxon>Methanosarcina</taxon>
    </lineage>
</organism>
<feature type="transmembrane region" description="Helical" evidence="2">
    <location>
        <begin position="63"/>
        <end position="83"/>
    </location>
</feature>